<evidence type="ECO:0000313" key="3">
    <source>
        <dbReference type="Proteomes" id="UP000054498"/>
    </source>
</evidence>
<name>A0A0D2LGZ6_9CHLO</name>
<sequence>RGPVGEAAEPQFGSSNGGNGWWHGAPSGAGGPSSTSGAGARSSAGAGGGALERTVTRSDVSLRLMSPPEGAARGGLSPRGAAAGLGGAGDQPELSHFEAAVAAAIEDLRPGARAARGGAHGPPAAAAAAASCSPGAARDVRQRVLFLARFGFLLDDVVGDEVEDLLKLTHPRPRGPKRAAAETPAGALSAAARAVARCTPGAAGYYAVSAVHRLAMAALFGGFHYRDSSETQ</sequence>
<dbReference type="GeneID" id="25734431"/>
<dbReference type="RefSeq" id="XP_013890334.1">
    <property type="nucleotide sequence ID" value="XM_014034880.1"/>
</dbReference>
<protein>
    <submittedName>
        <fullName evidence="2">Uncharacterized protein</fullName>
    </submittedName>
</protein>
<organism evidence="2 3">
    <name type="scientific">Monoraphidium neglectum</name>
    <dbReference type="NCBI Taxonomy" id="145388"/>
    <lineage>
        <taxon>Eukaryota</taxon>
        <taxon>Viridiplantae</taxon>
        <taxon>Chlorophyta</taxon>
        <taxon>core chlorophytes</taxon>
        <taxon>Chlorophyceae</taxon>
        <taxon>CS clade</taxon>
        <taxon>Sphaeropleales</taxon>
        <taxon>Selenastraceae</taxon>
        <taxon>Monoraphidium</taxon>
    </lineage>
</organism>
<feature type="compositionally biased region" description="Gly residues" evidence="1">
    <location>
        <begin position="15"/>
        <end position="31"/>
    </location>
</feature>
<dbReference type="AlphaFoldDB" id="A0A0D2LGZ6"/>
<feature type="compositionally biased region" description="Low complexity" evidence="1">
    <location>
        <begin position="32"/>
        <end position="44"/>
    </location>
</feature>
<dbReference type="KEGG" id="mng:MNEG_16650"/>
<accession>A0A0D2LGZ6</accession>
<feature type="compositionally biased region" description="Low complexity" evidence="1">
    <location>
        <begin position="70"/>
        <end position="82"/>
    </location>
</feature>
<reference evidence="2 3" key="1">
    <citation type="journal article" date="2013" name="BMC Genomics">
        <title>Reconstruction of the lipid metabolism for the microalga Monoraphidium neglectum from its genome sequence reveals characteristics suitable for biofuel production.</title>
        <authorList>
            <person name="Bogen C."/>
            <person name="Al-Dilaimi A."/>
            <person name="Albersmeier A."/>
            <person name="Wichmann J."/>
            <person name="Grundmann M."/>
            <person name="Rupp O."/>
            <person name="Lauersen K.J."/>
            <person name="Blifernez-Klassen O."/>
            <person name="Kalinowski J."/>
            <person name="Goesmann A."/>
            <person name="Mussgnug J.H."/>
            <person name="Kruse O."/>
        </authorList>
    </citation>
    <scope>NUCLEOTIDE SEQUENCE [LARGE SCALE GENOMIC DNA]</scope>
    <source>
        <strain evidence="2 3">SAG 48.87</strain>
    </source>
</reference>
<gene>
    <name evidence="2" type="ORF">MNEG_16650</name>
</gene>
<evidence type="ECO:0000313" key="2">
    <source>
        <dbReference type="EMBL" id="KIY91314.1"/>
    </source>
</evidence>
<dbReference type="Proteomes" id="UP000054498">
    <property type="component" value="Unassembled WGS sequence"/>
</dbReference>
<feature type="non-terminal residue" evidence="2">
    <location>
        <position position="1"/>
    </location>
</feature>
<proteinExistence type="predicted"/>
<keyword evidence="3" id="KW-1185">Reference proteome</keyword>
<feature type="non-terminal residue" evidence="2">
    <location>
        <position position="232"/>
    </location>
</feature>
<evidence type="ECO:0000256" key="1">
    <source>
        <dbReference type="SAM" id="MobiDB-lite"/>
    </source>
</evidence>
<feature type="region of interest" description="Disordered" evidence="1">
    <location>
        <begin position="1"/>
        <end position="90"/>
    </location>
</feature>
<dbReference type="EMBL" id="KK106831">
    <property type="protein sequence ID" value="KIY91314.1"/>
    <property type="molecule type" value="Genomic_DNA"/>
</dbReference>